<evidence type="ECO:0000313" key="10">
    <source>
        <dbReference type="EMBL" id="SCB91082.1"/>
    </source>
</evidence>
<feature type="transmembrane region" description="Helical" evidence="9">
    <location>
        <begin position="150"/>
        <end position="168"/>
    </location>
</feature>
<evidence type="ECO:0000256" key="6">
    <source>
        <dbReference type="ARBA" id="ARBA00022692"/>
    </source>
</evidence>
<accession>A0A1C4A957</accession>
<evidence type="ECO:0000256" key="9">
    <source>
        <dbReference type="HAMAP-Rule" id="MF_01461"/>
    </source>
</evidence>
<keyword evidence="4 9" id="KW-0813">Transport</keyword>
<proteinExistence type="inferred from homology"/>
<dbReference type="GO" id="GO:0022857">
    <property type="term" value="F:transmembrane transporter activity"/>
    <property type="evidence" value="ECO:0007669"/>
    <property type="project" value="UniProtKB-UniRule"/>
</dbReference>
<dbReference type="AlphaFoldDB" id="A0A1C4A957"/>
<organism evidence="10 11">
    <name type="scientific">Weissella bombi</name>
    <dbReference type="NCBI Taxonomy" id="1505725"/>
    <lineage>
        <taxon>Bacteria</taxon>
        <taxon>Bacillati</taxon>
        <taxon>Bacillota</taxon>
        <taxon>Bacilli</taxon>
        <taxon>Lactobacillales</taxon>
        <taxon>Lactobacillaceae</taxon>
        <taxon>Weissella</taxon>
    </lineage>
</organism>
<evidence type="ECO:0000256" key="1">
    <source>
        <dbReference type="ARBA" id="ARBA00004651"/>
    </source>
</evidence>
<dbReference type="Pfam" id="PF02361">
    <property type="entry name" value="CbiQ"/>
    <property type="match status" value="1"/>
</dbReference>
<dbReference type="Proteomes" id="UP000199268">
    <property type="component" value="Unassembled WGS sequence"/>
</dbReference>
<dbReference type="CDD" id="cd16914">
    <property type="entry name" value="EcfT"/>
    <property type="match status" value="1"/>
</dbReference>
<dbReference type="GO" id="GO:0005886">
    <property type="term" value="C:plasma membrane"/>
    <property type="evidence" value="ECO:0007669"/>
    <property type="project" value="UniProtKB-SubCell"/>
</dbReference>
<evidence type="ECO:0000256" key="7">
    <source>
        <dbReference type="ARBA" id="ARBA00022989"/>
    </source>
</evidence>
<protein>
    <recommendedName>
        <fullName evidence="3 9">Energy-coupling factor transporter transmembrane protein EcfT</fullName>
        <shortName evidence="9">ECF transporter T component EcfT</shortName>
    </recommendedName>
</protein>
<sequence>MFSNMIIGRYMPGNSWIHRLDARTKLVLSIAFIFVIFFANNVIGYVIATLFTLFAIMLTGLGVGVFIRGVRPLILLMLITTLLQLFFVQTGDVLVHWWFIKITTDGVINSIVVFVRFMLIIMFSTILTLTTQPLAVADGMESLLKPFKKLGLPVSELALMLSIALRFVPTLMDEAQSIMNAQRARGVRFNEGGLMTRIKSFVPLLIPLFVNAIKRAIELGDAMEARGYRGGDQRTKYRVLTWHMQDTIAVIGFIIFTVVLIATRWMM</sequence>
<evidence type="ECO:0000256" key="8">
    <source>
        <dbReference type="ARBA" id="ARBA00023136"/>
    </source>
</evidence>
<evidence type="ECO:0000256" key="2">
    <source>
        <dbReference type="ARBA" id="ARBA00005660"/>
    </source>
</evidence>
<gene>
    <name evidence="9" type="primary">ecfT</name>
    <name evidence="10" type="ORF">GA0061074_10483</name>
</gene>
<dbReference type="HAMAP" id="MF_01461">
    <property type="entry name" value="EcfT"/>
    <property type="match status" value="1"/>
</dbReference>
<dbReference type="RefSeq" id="WP_092462181.1">
    <property type="nucleotide sequence ID" value="NZ_BJEE01000001.1"/>
</dbReference>
<keyword evidence="6 9" id="KW-0812">Transmembrane</keyword>
<reference evidence="11" key="1">
    <citation type="submission" date="2016-08" db="EMBL/GenBank/DDBJ databases">
        <authorList>
            <person name="Varghese N."/>
            <person name="Submissions Spin"/>
        </authorList>
    </citation>
    <scope>NUCLEOTIDE SEQUENCE [LARGE SCALE GENOMIC DNA]</scope>
    <source>
        <strain evidence="11">R-53094</strain>
    </source>
</reference>
<evidence type="ECO:0000256" key="4">
    <source>
        <dbReference type="ARBA" id="ARBA00022448"/>
    </source>
</evidence>
<dbReference type="OrthoDB" id="8075495at2"/>
<evidence type="ECO:0000256" key="3">
    <source>
        <dbReference type="ARBA" id="ARBA00014042"/>
    </source>
</evidence>
<evidence type="ECO:0000313" key="11">
    <source>
        <dbReference type="Proteomes" id="UP000199268"/>
    </source>
</evidence>
<comment type="subcellular location">
    <subcellularLocation>
        <location evidence="1 9">Cell membrane</location>
        <topology evidence="1 9">Multi-pass membrane protein</topology>
    </subcellularLocation>
</comment>
<keyword evidence="5 9" id="KW-1003">Cell membrane</keyword>
<feature type="transmembrane region" description="Helical" evidence="9">
    <location>
        <begin position="74"/>
        <end position="100"/>
    </location>
</feature>
<comment type="subunit">
    <text evidence="9">Forms a stable energy-coupling factor (ECF) transporter complex composed of 2 membrane-embedded substrate-binding proteins (S component), 2 ATP-binding proteins (A component) and 2 transmembrane proteins (T component).</text>
</comment>
<dbReference type="STRING" id="1505725.GA0061074_10483"/>
<dbReference type="InterPro" id="IPR024919">
    <property type="entry name" value="EcfT"/>
</dbReference>
<keyword evidence="7 9" id="KW-1133">Transmembrane helix</keyword>
<feature type="transmembrane region" description="Helical" evidence="9">
    <location>
        <begin position="45"/>
        <end position="67"/>
    </location>
</feature>
<evidence type="ECO:0000256" key="5">
    <source>
        <dbReference type="ARBA" id="ARBA00022475"/>
    </source>
</evidence>
<comment type="similarity">
    <text evidence="2 9">Belongs to the energy-coupling factor EcfT family.</text>
</comment>
<feature type="transmembrane region" description="Helical" evidence="9">
    <location>
        <begin position="106"/>
        <end position="129"/>
    </location>
</feature>
<dbReference type="InterPro" id="IPR003339">
    <property type="entry name" value="ABC/ECF_trnsptr_transmembrane"/>
</dbReference>
<keyword evidence="11" id="KW-1185">Reference proteome</keyword>
<dbReference type="EMBL" id="FMAO01000004">
    <property type="protein sequence ID" value="SCB91082.1"/>
    <property type="molecule type" value="Genomic_DNA"/>
</dbReference>
<feature type="transmembrane region" description="Helical" evidence="9">
    <location>
        <begin position="247"/>
        <end position="266"/>
    </location>
</feature>
<name>A0A1C4A957_9LACO</name>
<dbReference type="PANTHER" id="PTHR33514:SF13">
    <property type="entry name" value="PROTEIN ABCI12, CHLOROPLASTIC"/>
    <property type="match status" value="1"/>
</dbReference>
<comment type="function">
    <text evidence="9">Transmembrane (T) component of an energy-coupling factor (ECF) ABC-transporter complex. Unlike classic ABC transporters this ECF transporter provides the energy necessary to transport a number of different substrates.</text>
</comment>
<dbReference type="PANTHER" id="PTHR33514">
    <property type="entry name" value="PROTEIN ABCI12, CHLOROPLASTIC"/>
    <property type="match status" value="1"/>
</dbReference>
<keyword evidence="8 9" id="KW-0472">Membrane</keyword>